<evidence type="ECO:0000256" key="8">
    <source>
        <dbReference type="SAM" id="Phobius"/>
    </source>
</evidence>
<evidence type="ECO:0000313" key="10">
    <source>
        <dbReference type="EMBL" id="GAG05938.1"/>
    </source>
</evidence>
<keyword evidence="7 8" id="KW-0472">Membrane</keyword>
<gene>
    <name evidence="10" type="ORF">S01H1_44255</name>
</gene>
<dbReference type="AlphaFoldDB" id="X0V061"/>
<dbReference type="SUPFAM" id="SSF161098">
    <property type="entry name" value="MetI-like"/>
    <property type="match status" value="1"/>
</dbReference>
<dbReference type="CDD" id="cd06261">
    <property type="entry name" value="TM_PBP2"/>
    <property type="match status" value="1"/>
</dbReference>
<evidence type="ECO:0000256" key="6">
    <source>
        <dbReference type="ARBA" id="ARBA00022989"/>
    </source>
</evidence>
<comment type="subcellular location">
    <subcellularLocation>
        <location evidence="1">Cell membrane</location>
        <topology evidence="1">Multi-pass membrane protein</topology>
    </subcellularLocation>
</comment>
<evidence type="ECO:0000256" key="5">
    <source>
        <dbReference type="ARBA" id="ARBA00022692"/>
    </source>
</evidence>
<sequence length="127" mass="14145">VIISHVLFCVPFTILVMNSRLEGFDVAVEEAAMDLGASRTQTFRYVTFPLIRPSIIGAMMLTFGLSFDEFLVTFFIIGKRNTLPIVIWGMLRRGVSPTINAIATMILIISMTLIVLANKYAKLKTLS</sequence>
<feature type="non-terminal residue" evidence="10">
    <location>
        <position position="1"/>
    </location>
</feature>
<evidence type="ECO:0000256" key="7">
    <source>
        <dbReference type="ARBA" id="ARBA00023136"/>
    </source>
</evidence>
<proteinExistence type="inferred from homology"/>
<dbReference type="InterPro" id="IPR051789">
    <property type="entry name" value="Bact_Polyamine_Transport"/>
</dbReference>
<evidence type="ECO:0000256" key="1">
    <source>
        <dbReference type="ARBA" id="ARBA00004651"/>
    </source>
</evidence>
<name>X0V061_9ZZZZ</name>
<evidence type="ECO:0000256" key="2">
    <source>
        <dbReference type="ARBA" id="ARBA00007069"/>
    </source>
</evidence>
<accession>X0V061</accession>
<comment type="similarity">
    <text evidence="2">Belongs to the binding-protein-dependent transport system permease family. CysTW subfamily.</text>
</comment>
<feature type="domain" description="ABC transmembrane type-1" evidence="9">
    <location>
        <begin position="1"/>
        <end position="117"/>
    </location>
</feature>
<keyword evidence="4" id="KW-1003">Cell membrane</keyword>
<protein>
    <recommendedName>
        <fullName evidence="9">ABC transmembrane type-1 domain-containing protein</fullName>
    </recommendedName>
</protein>
<keyword evidence="3" id="KW-0813">Transport</keyword>
<keyword evidence="6 8" id="KW-1133">Transmembrane helix</keyword>
<feature type="transmembrane region" description="Helical" evidence="8">
    <location>
        <begin position="98"/>
        <end position="117"/>
    </location>
</feature>
<dbReference type="PROSITE" id="PS50928">
    <property type="entry name" value="ABC_TM1"/>
    <property type="match status" value="1"/>
</dbReference>
<dbReference type="GO" id="GO:0055085">
    <property type="term" value="P:transmembrane transport"/>
    <property type="evidence" value="ECO:0007669"/>
    <property type="project" value="InterPro"/>
</dbReference>
<organism evidence="10">
    <name type="scientific">marine sediment metagenome</name>
    <dbReference type="NCBI Taxonomy" id="412755"/>
    <lineage>
        <taxon>unclassified sequences</taxon>
        <taxon>metagenomes</taxon>
        <taxon>ecological metagenomes</taxon>
    </lineage>
</organism>
<feature type="transmembrane region" description="Helical" evidence="8">
    <location>
        <begin position="55"/>
        <end position="77"/>
    </location>
</feature>
<dbReference type="Gene3D" id="1.10.3720.10">
    <property type="entry name" value="MetI-like"/>
    <property type="match status" value="1"/>
</dbReference>
<dbReference type="Pfam" id="PF00528">
    <property type="entry name" value="BPD_transp_1"/>
    <property type="match status" value="1"/>
</dbReference>
<dbReference type="GO" id="GO:0005886">
    <property type="term" value="C:plasma membrane"/>
    <property type="evidence" value="ECO:0007669"/>
    <property type="project" value="UniProtKB-SubCell"/>
</dbReference>
<reference evidence="10" key="1">
    <citation type="journal article" date="2014" name="Front. Microbiol.">
        <title>High frequency of phylogenetically diverse reductive dehalogenase-homologous genes in deep subseafloor sedimentary metagenomes.</title>
        <authorList>
            <person name="Kawai M."/>
            <person name="Futagami T."/>
            <person name="Toyoda A."/>
            <person name="Takaki Y."/>
            <person name="Nishi S."/>
            <person name="Hori S."/>
            <person name="Arai W."/>
            <person name="Tsubouchi T."/>
            <person name="Morono Y."/>
            <person name="Uchiyama I."/>
            <person name="Ito T."/>
            <person name="Fujiyama A."/>
            <person name="Inagaki F."/>
            <person name="Takami H."/>
        </authorList>
    </citation>
    <scope>NUCLEOTIDE SEQUENCE</scope>
    <source>
        <strain evidence="10">Expedition CK06-06</strain>
    </source>
</reference>
<dbReference type="EMBL" id="BARS01028223">
    <property type="protein sequence ID" value="GAG05938.1"/>
    <property type="molecule type" value="Genomic_DNA"/>
</dbReference>
<dbReference type="InterPro" id="IPR000515">
    <property type="entry name" value="MetI-like"/>
</dbReference>
<comment type="caution">
    <text evidence="10">The sequence shown here is derived from an EMBL/GenBank/DDBJ whole genome shotgun (WGS) entry which is preliminary data.</text>
</comment>
<keyword evidence="5 8" id="KW-0812">Transmembrane</keyword>
<evidence type="ECO:0000256" key="3">
    <source>
        <dbReference type="ARBA" id="ARBA00022448"/>
    </source>
</evidence>
<evidence type="ECO:0000259" key="9">
    <source>
        <dbReference type="PROSITE" id="PS50928"/>
    </source>
</evidence>
<dbReference type="PANTHER" id="PTHR43848:SF2">
    <property type="entry name" value="PUTRESCINE TRANSPORT SYSTEM PERMEASE PROTEIN POTI"/>
    <property type="match status" value="1"/>
</dbReference>
<dbReference type="InterPro" id="IPR035906">
    <property type="entry name" value="MetI-like_sf"/>
</dbReference>
<evidence type="ECO:0000256" key="4">
    <source>
        <dbReference type="ARBA" id="ARBA00022475"/>
    </source>
</evidence>
<dbReference type="PANTHER" id="PTHR43848">
    <property type="entry name" value="PUTRESCINE TRANSPORT SYSTEM PERMEASE PROTEIN POTI"/>
    <property type="match status" value="1"/>
</dbReference>